<keyword evidence="2" id="KW-0808">Transferase</keyword>
<reference evidence="2 3" key="1">
    <citation type="submission" date="2017-12" db="EMBL/GenBank/DDBJ databases">
        <title>Rapid rising of carbapenem-resistant Enterobacteriaceae(CRE) and emergence of colistin resistance genemcr-1 in CRE in the hospital of Henan, China.</title>
        <authorList>
            <person name="Sun Q."/>
            <person name="Zhang R."/>
            <person name="Li Y."/>
            <person name="Shen Y."/>
            <person name="Zhang Y."/>
            <person name="Yang J."/>
            <person name="Shu L."/>
            <person name="Zhou H."/>
            <person name="Wang Y."/>
            <person name="Wang B."/>
            <person name="Shen Z."/>
        </authorList>
    </citation>
    <scope>NUCLEOTIDE SEQUENCE [LARGE SCALE GENOMIC DNA]</scope>
    <source>
        <strain evidence="2 3">3512</strain>
    </source>
</reference>
<comment type="caution">
    <text evidence="2">The sequence shown here is derived from an EMBL/GenBank/DDBJ whole genome shotgun (WGS) entry which is preliminary data.</text>
</comment>
<dbReference type="EMBL" id="PITP01000577">
    <property type="protein sequence ID" value="PKD78488.1"/>
    <property type="molecule type" value="Genomic_DNA"/>
</dbReference>
<protein>
    <submittedName>
        <fullName evidence="2">Acyltransferase</fullName>
    </submittedName>
</protein>
<gene>
    <name evidence="2" type="ORF">CWS33_30030</name>
</gene>
<dbReference type="PROSITE" id="PS50263">
    <property type="entry name" value="CN_HYDROLASE"/>
    <property type="match status" value="1"/>
</dbReference>
<name>A0AAP8LAE3_ECOLX</name>
<dbReference type="InterPro" id="IPR003010">
    <property type="entry name" value="C-N_Hydrolase"/>
</dbReference>
<sequence length="95" mass="10661">LFLLFSNGVGRDDDEVRTGNAMILDPYGRIVAETWAAEDRLVSADLDLTLIPLSTGRRWIYGRRPELYGLLTEPQGYERDARSARFSTQPTGRSG</sequence>
<feature type="domain" description="CN hydrolase" evidence="1">
    <location>
        <begin position="1"/>
        <end position="48"/>
    </location>
</feature>
<dbReference type="SUPFAM" id="SSF56317">
    <property type="entry name" value="Carbon-nitrogen hydrolase"/>
    <property type="match status" value="1"/>
</dbReference>
<dbReference type="AlphaFoldDB" id="A0AAP8LAE3"/>
<evidence type="ECO:0000313" key="2">
    <source>
        <dbReference type="EMBL" id="PKD78488.1"/>
    </source>
</evidence>
<accession>A0AAP8LAE3</accession>
<dbReference type="GO" id="GO:0016746">
    <property type="term" value="F:acyltransferase activity"/>
    <property type="evidence" value="ECO:0007669"/>
    <property type="project" value="UniProtKB-KW"/>
</dbReference>
<proteinExistence type="predicted"/>
<dbReference type="InterPro" id="IPR036526">
    <property type="entry name" value="C-N_Hydrolase_sf"/>
</dbReference>
<dbReference type="Proteomes" id="UP000233549">
    <property type="component" value="Unassembled WGS sequence"/>
</dbReference>
<feature type="non-terminal residue" evidence="2">
    <location>
        <position position="1"/>
    </location>
</feature>
<organism evidence="2 3">
    <name type="scientific">Escherichia coli</name>
    <dbReference type="NCBI Taxonomy" id="562"/>
    <lineage>
        <taxon>Bacteria</taxon>
        <taxon>Pseudomonadati</taxon>
        <taxon>Pseudomonadota</taxon>
        <taxon>Gammaproteobacteria</taxon>
        <taxon>Enterobacterales</taxon>
        <taxon>Enterobacteriaceae</taxon>
        <taxon>Escherichia</taxon>
    </lineage>
</organism>
<dbReference type="Gene3D" id="3.60.110.10">
    <property type="entry name" value="Carbon-nitrogen hydrolase"/>
    <property type="match status" value="1"/>
</dbReference>
<keyword evidence="2" id="KW-0012">Acyltransferase</keyword>
<evidence type="ECO:0000259" key="1">
    <source>
        <dbReference type="PROSITE" id="PS50263"/>
    </source>
</evidence>
<evidence type="ECO:0000313" key="3">
    <source>
        <dbReference type="Proteomes" id="UP000233549"/>
    </source>
</evidence>